<evidence type="ECO:0000256" key="4">
    <source>
        <dbReference type="ARBA" id="ARBA00022884"/>
    </source>
</evidence>
<protein>
    <recommendedName>
        <fullName evidence="5">ATP-dependent RNA helicase</fullName>
        <ecNumber evidence="5">3.6.4.13</ecNumber>
    </recommendedName>
</protein>
<dbReference type="GO" id="GO:0003723">
    <property type="term" value="F:RNA binding"/>
    <property type="evidence" value="ECO:0007669"/>
    <property type="project" value="UniProtKB-UniRule"/>
</dbReference>
<gene>
    <name evidence="7" type="ORF">FRACYDRAFT_189141</name>
</gene>
<evidence type="ECO:0000256" key="5">
    <source>
        <dbReference type="RuleBase" id="RU365068"/>
    </source>
</evidence>
<dbReference type="Gene3D" id="3.40.50.300">
    <property type="entry name" value="P-loop containing nucleotide triphosphate hydrolases"/>
    <property type="match status" value="1"/>
</dbReference>
<dbReference type="Pfam" id="PF00271">
    <property type="entry name" value="Helicase_C"/>
    <property type="match status" value="1"/>
</dbReference>
<comment type="domain">
    <text evidence="5">The Q motif is unique to and characteristic of the DEAD box family of RNA helicases and controls ATP binding and hydrolysis.</text>
</comment>
<evidence type="ECO:0000313" key="7">
    <source>
        <dbReference type="EMBL" id="OEU14014.1"/>
    </source>
</evidence>
<keyword evidence="5" id="KW-0347">Helicase</keyword>
<sequence>MLLYELVGGSIKKDPNEIRSKANMFKYKGPKGIRVGCILDNSEAEFGLKLQTDVAIVMPQYVGKLIDDGDLIPSSLRVVAFDEADLVLEMISPNDLTTLFDTKSRSGENDGDYVPGEERDLTKRLSFMVGASVTESLGNLVVKSRILPEGKSYIATATRNYPIGQTAADDVDENLVVGDQPKKASLKDLDVCLNPGLQHNRVLVGNETTGLLALTRLLRKELEDYEKLNKNNNGPPPRVVIFFPDEAVAKDSIAPLRDALWGEHKLCVLLPQTGVNPLQMLEAFKNNETSVMLATPNSVRGLDFPQVTHVYTLYLPTEDPREYIHLAGRVGRVGQTGSVFGTGGQVFSILKSEDGPKMDTLAKELGFEFNDIAAPTELLNPNDLDKIRRYLEDTVTLGSSDEELDDSDLSIIDTTSVQVDDIDDEEEDAGFQ</sequence>
<dbReference type="SUPFAM" id="SSF52540">
    <property type="entry name" value="P-loop containing nucleoside triphosphate hydrolases"/>
    <property type="match status" value="1"/>
</dbReference>
<dbReference type="GO" id="GO:0003724">
    <property type="term" value="F:RNA helicase activity"/>
    <property type="evidence" value="ECO:0007669"/>
    <property type="project" value="UniProtKB-EC"/>
</dbReference>
<evidence type="ECO:0000313" key="8">
    <source>
        <dbReference type="Proteomes" id="UP000095751"/>
    </source>
</evidence>
<dbReference type="PANTHER" id="PTHR24031">
    <property type="entry name" value="RNA HELICASE"/>
    <property type="match status" value="1"/>
</dbReference>
<dbReference type="Proteomes" id="UP000095751">
    <property type="component" value="Unassembled WGS sequence"/>
</dbReference>
<dbReference type="GO" id="GO:0005524">
    <property type="term" value="F:ATP binding"/>
    <property type="evidence" value="ECO:0007669"/>
    <property type="project" value="UniProtKB-UniRule"/>
</dbReference>
<keyword evidence="2 5" id="KW-0378">Hydrolase</keyword>
<keyword evidence="8" id="KW-1185">Reference proteome</keyword>
<keyword evidence="3 5" id="KW-0067">ATP-binding</keyword>
<evidence type="ECO:0000256" key="1">
    <source>
        <dbReference type="ARBA" id="ARBA00022741"/>
    </source>
</evidence>
<evidence type="ECO:0000259" key="6">
    <source>
        <dbReference type="PROSITE" id="PS51194"/>
    </source>
</evidence>
<evidence type="ECO:0000256" key="3">
    <source>
        <dbReference type="ARBA" id="ARBA00022840"/>
    </source>
</evidence>
<dbReference type="KEGG" id="fcy:FRACYDRAFT_189141"/>
<reference evidence="7 8" key="1">
    <citation type="submission" date="2016-09" db="EMBL/GenBank/DDBJ databases">
        <title>Extensive genetic diversity and differential bi-allelic expression allows diatom success in the polar Southern Ocean.</title>
        <authorList>
            <consortium name="DOE Joint Genome Institute"/>
            <person name="Mock T."/>
            <person name="Otillar R.P."/>
            <person name="Strauss J."/>
            <person name="Dupont C."/>
            <person name="Frickenhaus S."/>
            <person name="Maumus F."/>
            <person name="Mcmullan M."/>
            <person name="Sanges R."/>
            <person name="Schmutz J."/>
            <person name="Toseland A."/>
            <person name="Valas R."/>
            <person name="Veluchamy A."/>
            <person name="Ward B.J."/>
            <person name="Allen A."/>
            <person name="Barry K."/>
            <person name="Falciatore A."/>
            <person name="Ferrante M."/>
            <person name="Fortunato A.E."/>
            <person name="Gloeckner G."/>
            <person name="Gruber A."/>
            <person name="Hipkin R."/>
            <person name="Janech M."/>
            <person name="Kroth P."/>
            <person name="Leese F."/>
            <person name="Lindquist E."/>
            <person name="Lyon B.R."/>
            <person name="Martin J."/>
            <person name="Mayer C."/>
            <person name="Parker M."/>
            <person name="Quesneville H."/>
            <person name="Raymond J."/>
            <person name="Uhlig C."/>
            <person name="Valentin K.U."/>
            <person name="Worden A.Z."/>
            <person name="Armbrust E.V."/>
            <person name="Bowler C."/>
            <person name="Green B."/>
            <person name="Moulton V."/>
            <person name="Van Oosterhout C."/>
            <person name="Grigoriev I."/>
        </authorList>
    </citation>
    <scope>NUCLEOTIDE SEQUENCE [LARGE SCALE GENOMIC DNA]</scope>
    <source>
        <strain evidence="7 8">CCMP1102</strain>
    </source>
</reference>
<dbReference type="EC" id="3.6.4.13" evidence="5"/>
<dbReference type="PROSITE" id="PS51194">
    <property type="entry name" value="HELICASE_CTER"/>
    <property type="match status" value="1"/>
</dbReference>
<evidence type="ECO:0000256" key="2">
    <source>
        <dbReference type="ARBA" id="ARBA00022801"/>
    </source>
</evidence>
<comment type="catalytic activity">
    <reaction evidence="5">
        <text>ATP + H2O = ADP + phosphate + H(+)</text>
        <dbReference type="Rhea" id="RHEA:13065"/>
        <dbReference type="ChEBI" id="CHEBI:15377"/>
        <dbReference type="ChEBI" id="CHEBI:15378"/>
        <dbReference type="ChEBI" id="CHEBI:30616"/>
        <dbReference type="ChEBI" id="CHEBI:43474"/>
        <dbReference type="ChEBI" id="CHEBI:456216"/>
        <dbReference type="EC" id="3.6.4.13"/>
    </reaction>
</comment>
<feature type="domain" description="Helicase C-terminal" evidence="6">
    <location>
        <begin position="213"/>
        <end position="387"/>
    </location>
</feature>
<keyword evidence="4 5" id="KW-0694">RNA-binding</keyword>
<organism evidence="7 8">
    <name type="scientific">Fragilariopsis cylindrus CCMP1102</name>
    <dbReference type="NCBI Taxonomy" id="635003"/>
    <lineage>
        <taxon>Eukaryota</taxon>
        <taxon>Sar</taxon>
        <taxon>Stramenopiles</taxon>
        <taxon>Ochrophyta</taxon>
        <taxon>Bacillariophyta</taxon>
        <taxon>Bacillariophyceae</taxon>
        <taxon>Bacillariophycidae</taxon>
        <taxon>Bacillariales</taxon>
        <taxon>Bacillariaceae</taxon>
        <taxon>Fragilariopsis</taxon>
    </lineage>
</organism>
<keyword evidence="1 5" id="KW-0547">Nucleotide-binding</keyword>
<dbReference type="InParanoid" id="A0A1E7F7D4"/>
<proteinExistence type="inferred from homology"/>
<dbReference type="AlphaFoldDB" id="A0A1E7F7D4"/>
<dbReference type="InterPro" id="IPR027417">
    <property type="entry name" value="P-loop_NTPase"/>
</dbReference>
<comment type="function">
    <text evidence="5">RNA helicase.</text>
</comment>
<dbReference type="InterPro" id="IPR001650">
    <property type="entry name" value="Helicase_C-like"/>
</dbReference>
<accession>A0A1E7F7D4</accession>
<comment type="similarity">
    <text evidence="5">Belongs to the DEAD box helicase family.</text>
</comment>
<dbReference type="GO" id="GO:0016787">
    <property type="term" value="F:hydrolase activity"/>
    <property type="evidence" value="ECO:0007669"/>
    <property type="project" value="UniProtKB-KW"/>
</dbReference>
<name>A0A1E7F7D4_9STRA</name>
<dbReference type="EMBL" id="KV784361">
    <property type="protein sequence ID" value="OEU14014.1"/>
    <property type="molecule type" value="Genomic_DNA"/>
</dbReference>
<dbReference type="OrthoDB" id="10256233at2759"/>